<evidence type="ECO:0000256" key="4">
    <source>
        <dbReference type="ARBA" id="ARBA00022989"/>
    </source>
</evidence>
<evidence type="ECO:0000256" key="3">
    <source>
        <dbReference type="ARBA" id="ARBA00022692"/>
    </source>
</evidence>
<feature type="domain" description="VTT" evidence="7">
    <location>
        <begin position="84"/>
        <end position="195"/>
    </location>
</feature>
<evidence type="ECO:0000313" key="8">
    <source>
        <dbReference type="EMBL" id="SDL83362.1"/>
    </source>
</evidence>
<protein>
    <recommendedName>
        <fullName evidence="6">TVP38/TMEM64 family membrane protein</fullName>
    </recommendedName>
</protein>
<dbReference type="OrthoDB" id="9779114at2"/>
<evidence type="ECO:0000256" key="6">
    <source>
        <dbReference type="RuleBase" id="RU366058"/>
    </source>
</evidence>
<keyword evidence="3 6" id="KW-0812">Transmembrane</keyword>
<comment type="subcellular location">
    <subcellularLocation>
        <location evidence="1 6">Cell membrane</location>
        <topology evidence="1 6">Multi-pass membrane protein</topology>
    </subcellularLocation>
</comment>
<dbReference type="Proteomes" id="UP000199759">
    <property type="component" value="Unassembled WGS sequence"/>
</dbReference>
<keyword evidence="9" id="KW-1185">Reference proteome</keyword>
<dbReference type="GO" id="GO:0005886">
    <property type="term" value="C:plasma membrane"/>
    <property type="evidence" value="ECO:0007669"/>
    <property type="project" value="UniProtKB-SubCell"/>
</dbReference>
<feature type="transmembrane region" description="Helical" evidence="6">
    <location>
        <begin position="217"/>
        <end position="238"/>
    </location>
</feature>
<dbReference type="STRING" id="144026.SAMN04488568_102275"/>
<feature type="transmembrane region" description="Helical" evidence="6">
    <location>
        <begin position="59"/>
        <end position="79"/>
    </location>
</feature>
<reference evidence="8 9" key="1">
    <citation type="submission" date="2016-10" db="EMBL/GenBank/DDBJ databases">
        <authorList>
            <person name="de Groot N.N."/>
        </authorList>
    </citation>
    <scope>NUCLEOTIDE SEQUENCE [LARGE SCALE GENOMIC DNA]</scope>
    <source>
        <strain evidence="8 9">DSM 16077</strain>
    </source>
</reference>
<evidence type="ECO:0000259" key="7">
    <source>
        <dbReference type="Pfam" id="PF09335"/>
    </source>
</evidence>
<dbReference type="Pfam" id="PF09335">
    <property type="entry name" value="VTT_dom"/>
    <property type="match status" value="1"/>
</dbReference>
<dbReference type="InterPro" id="IPR032816">
    <property type="entry name" value="VTT_dom"/>
</dbReference>
<dbReference type="InterPro" id="IPR015414">
    <property type="entry name" value="TMEM64"/>
</dbReference>
<accession>A0A1G9NA48</accession>
<dbReference type="PANTHER" id="PTHR12677:SF59">
    <property type="entry name" value="GOLGI APPARATUS MEMBRANE PROTEIN TVP38-RELATED"/>
    <property type="match status" value="1"/>
</dbReference>
<proteinExistence type="inferred from homology"/>
<evidence type="ECO:0000256" key="1">
    <source>
        <dbReference type="ARBA" id="ARBA00004651"/>
    </source>
</evidence>
<keyword evidence="4 6" id="KW-1133">Transmembrane helix</keyword>
<feature type="transmembrane region" description="Helical" evidence="6">
    <location>
        <begin position="175"/>
        <end position="197"/>
    </location>
</feature>
<name>A0A1G9NA48_9PROT</name>
<evidence type="ECO:0000256" key="2">
    <source>
        <dbReference type="ARBA" id="ARBA00022475"/>
    </source>
</evidence>
<dbReference type="PANTHER" id="PTHR12677">
    <property type="entry name" value="GOLGI APPARATUS MEMBRANE PROTEIN TVP38-RELATED"/>
    <property type="match status" value="1"/>
</dbReference>
<keyword evidence="2 6" id="KW-1003">Cell membrane</keyword>
<dbReference type="AlphaFoldDB" id="A0A1G9NA48"/>
<keyword evidence="5 6" id="KW-0472">Membrane</keyword>
<dbReference type="RefSeq" id="WP_091766593.1">
    <property type="nucleotide sequence ID" value="NZ_FNHG01000002.1"/>
</dbReference>
<evidence type="ECO:0000313" key="9">
    <source>
        <dbReference type="Proteomes" id="UP000199759"/>
    </source>
</evidence>
<comment type="similarity">
    <text evidence="6">Belongs to the TVP38/TMEM64 family.</text>
</comment>
<evidence type="ECO:0000256" key="5">
    <source>
        <dbReference type="ARBA" id="ARBA00023136"/>
    </source>
</evidence>
<sequence length="260" mass="27698">MHEPVSIDPAAVKTPIRLRLVAGALLLGVMLTALFLGASPQTLLGAMGADGWEGWTNDHLLLASLVYAIFYMLAVTVSLPGALWFTIGAGFLLGSAAAIPASAFGIVFGAANAWLIMRYLAGPGLRQRFSARIARFAAGFQRNEFAYVVLLRVLPLPFFLVNLAAALLGHRFLPYFAGTFLGSLPSIILYANLGAGLGELVEAGVRPGLSDLTRPSFLVAVAMVVLMAGVAIGHRIWVRRRSGEALPQSRPSDMRHATDE</sequence>
<gene>
    <name evidence="8" type="ORF">SAMN04488568_102275</name>
</gene>
<organism evidence="8 9">
    <name type="scientific">Maricaulis salignorans</name>
    <dbReference type="NCBI Taxonomy" id="144026"/>
    <lineage>
        <taxon>Bacteria</taxon>
        <taxon>Pseudomonadati</taxon>
        <taxon>Pseudomonadota</taxon>
        <taxon>Alphaproteobacteria</taxon>
        <taxon>Maricaulales</taxon>
        <taxon>Maricaulaceae</taxon>
        <taxon>Maricaulis</taxon>
    </lineage>
</organism>
<dbReference type="EMBL" id="FNHG01000002">
    <property type="protein sequence ID" value="SDL83362.1"/>
    <property type="molecule type" value="Genomic_DNA"/>
</dbReference>
<feature type="transmembrane region" description="Helical" evidence="6">
    <location>
        <begin position="20"/>
        <end position="39"/>
    </location>
</feature>
<feature type="transmembrane region" description="Helical" evidence="6">
    <location>
        <begin position="145"/>
        <end position="168"/>
    </location>
</feature>
<feature type="transmembrane region" description="Helical" evidence="6">
    <location>
        <begin position="91"/>
        <end position="116"/>
    </location>
</feature>